<keyword evidence="5" id="KW-0406">Ion transport</keyword>
<gene>
    <name evidence="9" type="ORF">NTE_02020</name>
</gene>
<evidence type="ECO:0000313" key="9">
    <source>
        <dbReference type="EMBL" id="AIF84077.1"/>
    </source>
</evidence>
<dbReference type="GeneID" id="41597764"/>
<accession>A0A075MTG3</accession>
<proteinExistence type="predicted"/>
<evidence type="ECO:0000313" key="10">
    <source>
        <dbReference type="Proteomes" id="UP000028194"/>
    </source>
</evidence>
<dbReference type="RefSeq" id="WP_148700723.1">
    <property type="nucleotide sequence ID" value="NZ_CP007174.1"/>
</dbReference>
<feature type="domain" description="Sodium/calcium exchanger membrane region" evidence="8">
    <location>
        <begin position="189"/>
        <end position="338"/>
    </location>
</feature>
<dbReference type="GO" id="GO:0006874">
    <property type="term" value="P:intracellular calcium ion homeostasis"/>
    <property type="evidence" value="ECO:0007669"/>
    <property type="project" value="TreeGrafter"/>
</dbReference>
<keyword evidence="10" id="KW-1185">Reference proteome</keyword>
<dbReference type="PANTHER" id="PTHR31503">
    <property type="entry name" value="VACUOLAR CALCIUM ION TRANSPORTER"/>
    <property type="match status" value="1"/>
</dbReference>
<evidence type="ECO:0000256" key="2">
    <source>
        <dbReference type="ARBA" id="ARBA00022448"/>
    </source>
</evidence>
<feature type="transmembrane region" description="Helical" evidence="7">
    <location>
        <begin position="111"/>
        <end position="128"/>
    </location>
</feature>
<reference evidence="9 10" key="1">
    <citation type="journal article" date="2014" name="PLoS ONE">
        <title>Genome Sequence of Candidatus Nitrososphaera evergladensis from Group I.1b Enriched from Everglades Soil Reveals Novel Genomic Features of the Ammonia-Oxidizing Archaea.</title>
        <authorList>
            <person name="Zhalnina K.V."/>
            <person name="Dias R."/>
            <person name="Leonard M.T."/>
            <person name="Dorr de Quadros P."/>
            <person name="Camargo F.A."/>
            <person name="Drew J.C."/>
            <person name="Farmerie W.G."/>
            <person name="Daroub S.H."/>
            <person name="Triplett E.W."/>
        </authorList>
    </citation>
    <scope>NUCLEOTIDE SEQUENCE [LARGE SCALE GENOMIC DNA]</scope>
    <source>
        <strain evidence="9 10">SR1</strain>
    </source>
</reference>
<dbReference type="EMBL" id="CP007174">
    <property type="protein sequence ID" value="AIF84077.1"/>
    <property type="molecule type" value="Genomic_DNA"/>
</dbReference>
<sequence length="347" mass="36765">MAEENNLLMMLLWLGELTLASWVLSYGAEHLSMRYGAKFVGRTLLSVATTLPEIAIVVYAAAAGSYGTAIGAGLGSNLLMMTLGLAIMLIVATTRLSKAPLKGIDVSTFKLDKIFLLITAVVSAALFLDGYDYIDGFVFAGMFAAYLVMALWEMKNEKKKAKNEVKSAGSHEVVAVETHTVSGRQMTKAALAFAAGTAGIFIGAEPFIHSLQGFSLDSGVSVIVLAVIISPIAGEMPEKISMILLARKGAAGASIAVANVLGSKILNNTLLLAVAVFGAMYHGGFFAHIDANPLLEYQMILVTVMTIGAVAMMFKKEIGLKIGIILAVLYAVSLVIQFLLPQDLTLH</sequence>
<evidence type="ECO:0000256" key="3">
    <source>
        <dbReference type="ARBA" id="ARBA00022692"/>
    </source>
</evidence>
<dbReference type="InterPro" id="IPR004713">
    <property type="entry name" value="CaH_exchang"/>
</dbReference>
<dbReference type="Gene3D" id="1.20.1420.30">
    <property type="entry name" value="NCX, central ion-binding region"/>
    <property type="match status" value="1"/>
</dbReference>
<keyword evidence="6 7" id="KW-0472">Membrane</keyword>
<dbReference type="STRING" id="1459636.NTE_02020"/>
<feature type="transmembrane region" description="Helical" evidence="7">
    <location>
        <begin position="214"/>
        <end position="234"/>
    </location>
</feature>
<evidence type="ECO:0000256" key="5">
    <source>
        <dbReference type="ARBA" id="ARBA00023065"/>
    </source>
</evidence>
<feature type="domain" description="Sodium/calcium exchanger membrane region" evidence="8">
    <location>
        <begin position="9"/>
        <end position="152"/>
    </location>
</feature>
<dbReference type="GO" id="GO:0012505">
    <property type="term" value="C:endomembrane system"/>
    <property type="evidence" value="ECO:0007669"/>
    <property type="project" value="UniProtKB-SubCell"/>
</dbReference>
<dbReference type="HOGENOM" id="CLU_077877_0_0_2"/>
<dbReference type="InterPro" id="IPR044880">
    <property type="entry name" value="NCX_ion-bd_dom_sf"/>
</dbReference>
<feature type="transmembrane region" description="Helical" evidence="7">
    <location>
        <begin position="295"/>
        <end position="314"/>
    </location>
</feature>
<evidence type="ECO:0000256" key="1">
    <source>
        <dbReference type="ARBA" id="ARBA00004127"/>
    </source>
</evidence>
<name>A0A075MTG3_9ARCH</name>
<dbReference type="OrthoDB" id="10957at2157"/>
<dbReference type="KEGG" id="nev:NTE_02020"/>
<dbReference type="Pfam" id="PF01699">
    <property type="entry name" value="Na_Ca_ex"/>
    <property type="match status" value="2"/>
</dbReference>
<dbReference type="eggNOG" id="arCOG02881">
    <property type="taxonomic scope" value="Archaea"/>
</dbReference>
<evidence type="ECO:0000256" key="7">
    <source>
        <dbReference type="SAM" id="Phobius"/>
    </source>
</evidence>
<feature type="transmembrane region" description="Helical" evidence="7">
    <location>
        <begin position="39"/>
        <end position="62"/>
    </location>
</feature>
<dbReference type="Proteomes" id="UP000028194">
    <property type="component" value="Chromosome"/>
</dbReference>
<keyword evidence="2" id="KW-0813">Transport</keyword>
<organism evidence="9 10">
    <name type="scientific">Candidatus Nitrososphaera evergladensis SR1</name>
    <dbReference type="NCBI Taxonomy" id="1459636"/>
    <lineage>
        <taxon>Archaea</taxon>
        <taxon>Nitrososphaerota</taxon>
        <taxon>Nitrososphaeria</taxon>
        <taxon>Nitrososphaerales</taxon>
        <taxon>Nitrososphaeraceae</taxon>
        <taxon>Nitrososphaera</taxon>
    </lineage>
</organism>
<feature type="transmembrane region" description="Helical" evidence="7">
    <location>
        <begin position="134"/>
        <end position="152"/>
    </location>
</feature>
<feature type="transmembrane region" description="Helical" evidence="7">
    <location>
        <begin position="321"/>
        <end position="340"/>
    </location>
</feature>
<dbReference type="GO" id="GO:0016020">
    <property type="term" value="C:membrane"/>
    <property type="evidence" value="ECO:0007669"/>
    <property type="project" value="InterPro"/>
</dbReference>
<keyword evidence="4 7" id="KW-1133">Transmembrane helix</keyword>
<feature type="transmembrane region" description="Helical" evidence="7">
    <location>
        <begin position="189"/>
        <end position="208"/>
    </location>
</feature>
<comment type="subcellular location">
    <subcellularLocation>
        <location evidence="1">Endomembrane system</location>
        <topology evidence="1">Multi-pass membrane protein</topology>
    </subcellularLocation>
</comment>
<evidence type="ECO:0000256" key="4">
    <source>
        <dbReference type="ARBA" id="ARBA00022989"/>
    </source>
</evidence>
<feature type="transmembrane region" description="Helical" evidence="7">
    <location>
        <begin position="6"/>
        <end position="27"/>
    </location>
</feature>
<feature type="transmembrane region" description="Helical" evidence="7">
    <location>
        <begin position="68"/>
        <end position="91"/>
    </location>
</feature>
<evidence type="ECO:0000259" key="8">
    <source>
        <dbReference type="Pfam" id="PF01699"/>
    </source>
</evidence>
<dbReference type="GO" id="GO:0015369">
    <property type="term" value="F:calcium:proton antiporter activity"/>
    <property type="evidence" value="ECO:0007669"/>
    <property type="project" value="UniProtKB-ARBA"/>
</dbReference>
<protein>
    <submittedName>
        <fullName evidence="9">Ca2+/Na+ antiporter</fullName>
    </submittedName>
</protein>
<dbReference type="PANTHER" id="PTHR31503:SF36">
    <property type="entry name" value="SODIUM_CALCIUM EXCHANGER MEMBRANE REGION DOMAIN-CONTAINING PROTEIN"/>
    <property type="match status" value="1"/>
</dbReference>
<keyword evidence="3 7" id="KW-0812">Transmembrane</keyword>
<dbReference type="InterPro" id="IPR004837">
    <property type="entry name" value="NaCa_Exmemb"/>
</dbReference>
<dbReference type="AlphaFoldDB" id="A0A075MTG3"/>
<evidence type="ECO:0000256" key="6">
    <source>
        <dbReference type="ARBA" id="ARBA00023136"/>
    </source>
</evidence>